<organism evidence="11 12">
    <name type="scientific">Limulus polyphemus</name>
    <name type="common">Atlantic horseshoe crab</name>
    <dbReference type="NCBI Taxonomy" id="6850"/>
    <lineage>
        <taxon>Eukaryota</taxon>
        <taxon>Metazoa</taxon>
        <taxon>Ecdysozoa</taxon>
        <taxon>Arthropoda</taxon>
        <taxon>Chelicerata</taxon>
        <taxon>Merostomata</taxon>
        <taxon>Xiphosura</taxon>
        <taxon>Limulidae</taxon>
        <taxon>Limulus</taxon>
    </lineage>
</organism>
<dbReference type="RefSeq" id="XP_022242288.1">
    <property type="nucleotide sequence ID" value="XM_022386580.1"/>
</dbReference>
<keyword evidence="2" id="KW-0489">Methyltransferase</keyword>
<keyword evidence="11" id="KW-1185">Reference proteome</keyword>
<evidence type="ECO:0000256" key="9">
    <source>
        <dbReference type="ARBA" id="ARBA00047885"/>
    </source>
</evidence>
<comment type="catalytic activity">
    <reaction evidence="9">
        <text>N-terminal L-prolyl-L-prolyl-L-lysyl-[protein] + 2 S-adenosyl-L-methionine = N-terminal N,N-dimethyl-L-prolyl-L-prolyl-L-lysyl-[protein] + 2 S-adenosyl-L-homocysteine + 2 H(+)</text>
        <dbReference type="Rhea" id="RHEA:54736"/>
        <dbReference type="Rhea" id="RHEA-COMP:13787"/>
        <dbReference type="Rhea" id="RHEA-COMP:13974"/>
        <dbReference type="ChEBI" id="CHEBI:15378"/>
        <dbReference type="ChEBI" id="CHEBI:57856"/>
        <dbReference type="ChEBI" id="CHEBI:59789"/>
        <dbReference type="ChEBI" id="CHEBI:138059"/>
        <dbReference type="ChEBI" id="CHEBI:138318"/>
        <dbReference type="EC" id="2.1.1.244"/>
    </reaction>
</comment>
<reference evidence="12 13" key="1">
    <citation type="submission" date="2025-05" db="UniProtKB">
        <authorList>
            <consortium name="RefSeq"/>
        </authorList>
    </citation>
    <scope>IDENTIFICATION</scope>
    <source>
        <tissue evidence="12 13">Muscle</tissue>
    </source>
</reference>
<evidence type="ECO:0000256" key="3">
    <source>
        <dbReference type="ARBA" id="ARBA00022679"/>
    </source>
</evidence>
<evidence type="ECO:0000313" key="14">
    <source>
        <dbReference type="RefSeq" id="XP_022242290.1"/>
    </source>
</evidence>
<evidence type="ECO:0000256" key="8">
    <source>
        <dbReference type="ARBA" id="ARBA00047306"/>
    </source>
</evidence>
<dbReference type="EC" id="2.1.1.244" evidence="5"/>
<protein>
    <recommendedName>
        <fullName evidence="6">Alpha N-terminal protein methyltransferase 1</fullName>
        <ecNumber evidence="5">2.1.1.244</ecNumber>
    </recommendedName>
    <alternativeName>
        <fullName evidence="7">X-Pro-Lys N-terminal protein methyltransferase 1</fullName>
    </alternativeName>
</protein>
<dbReference type="RefSeq" id="XP_022242289.1">
    <property type="nucleotide sequence ID" value="XM_022386581.1"/>
</dbReference>
<comment type="catalytic activity">
    <reaction evidence="10">
        <text>N-terminal L-alanyl-L-prolyl-L-lysyl-[protein] + 3 S-adenosyl-L-methionine = N-terminal N,N,N-trimethyl-L-alanyl-L-prolyl-L-lysyl-[protein] + 3 S-adenosyl-L-homocysteine + 3 H(+)</text>
        <dbReference type="Rhea" id="RHEA:54712"/>
        <dbReference type="Rhea" id="RHEA-COMP:13785"/>
        <dbReference type="Rhea" id="RHEA-COMP:13971"/>
        <dbReference type="ChEBI" id="CHEBI:15378"/>
        <dbReference type="ChEBI" id="CHEBI:57856"/>
        <dbReference type="ChEBI" id="CHEBI:59789"/>
        <dbReference type="ChEBI" id="CHEBI:138057"/>
        <dbReference type="ChEBI" id="CHEBI:138315"/>
        <dbReference type="EC" id="2.1.1.244"/>
    </reaction>
</comment>
<name>A0ABM1SF83_LIMPO</name>
<evidence type="ECO:0000313" key="13">
    <source>
        <dbReference type="RefSeq" id="XP_022242289.1"/>
    </source>
</evidence>
<dbReference type="SUPFAM" id="SSF53335">
    <property type="entry name" value="S-adenosyl-L-methionine-dependent methyltransferases"/>
    <property type="match status" value="1"/>
</dbReference>
<sequence length="225" mass="25773">MADKEKAEFYSKGKEYWEMVPATIDGMLGGFSEISTIDIQASARFLNMFLQNKENPVGHIKALDCGAGIGRVTKHLLLRYFDKVDIVEQNQNFIDQARKYIGEPADRVEELYCCGRYLGLQDFTPVVRKYDVIWCQWVTGHLTDTDFVNFLSRCKKGLKKNGLMIIKDNLTSSGEVDNDNQDSSVTRPRELMVKLFEEAGCSLLAERKQYKLPKGLYEVKMFAIR</sequence>
<dbReference type="CDD" id="cd02440">
    <property type="entry name" value="AdoMet_MTases"/>
    <property type="match status" value="1"/>
</dbReference>
<dbReference type="Pfam" id="PF05891">
    <property type="entry name" value="Methyltransf_PK"/>
    <property type="match status" value="1"/>
</dbReference>
<comment type="catalytic activity">
    <reaction evidence="8">
        <text>N-terminal L-seryl-L-prolyl-L-lysyl-[protein] + 3 S-adenosyl-L-methionine = N-terminal N,N,N-trimethyl-L-seryl-L-prolyl-L-lysyl-[protein] + 3 S-adenosyl-L-homocysteine + 3 H(+)</text>
        <dbReference type="Rhea" id="RHEA:54724"/>
        <dbReference type="Rhea" id="RHEA-COMP:13789"/>
        <dbReference type="Rhea" id="RHEA-COMP:13973"/>
        <dbReference type="ChEBI" id="CHEBI:15378"/>
        <dbReference type="ChEBI" id="CHEBI:57856"/>
        <dbReference type="ChEBI" id="CHEBI:59789"/>
        <dbReference type="ChEBI" id="CHEBI:138061"/>
        <dbReference type="ChEBI" id="CHEBI:138317"/>
        <dbReference type="EC" id="2.1.1.244"/>
    </reaction>
</comment>
<dbReference type="PANTHER" id="PTHR12753:SF0">
    <property type="entry name" value="ALPHA N-TERMINAL PROTEIN METHYLTRANSFERASE 1"/>
    <property type="match status" value="1"/>
</dbReference>
<dbReference type="PIRSF" id="PIRSF016958">
    <property type="entry name" value="DUF858_MeTrfase_lik"/>
    <property type="match status" value="1"/>
</dbReference>
<dbReference type="InterPro" id="IPR008576">
    <property type="entry name" value="MeTrfase_NTM1"/>
</dbReference>
<dbReference type="Gene3D" id="3.40.50.150">
    <property type="entry name" value="Vaccinia Virus protein VP39"/>
    <property type="match status" value="1"/>
</dbReference>
<proteinExistence type="inferred from homology"/>
<gene>
    <name evidence="12 13 14" type="primary">LOC106459990</name>
</gene>
<keyword evidence="4" id="KW-0949">S-adenosyl-L-methionine</keyword>
<evidence type="ECO:0000313" key="12">
    <source>
        <dbReference type="RefSeq" id="XP_022242288.1"/>
    </source>
</evidence>
<comment type="similarity">
    <text evidence="1">Belongs to the methyltransferase superfamily. NTM1 family.</text>
</comment>
<evidence type="ECO:0000256" key="7">
    <source>
        <dbReference type="ARBA" id="ARBA00043129"/>
    </source>
</evidence>
<dbReference type="Proteomes" id="UP000694941">
    <property type="component" value="Unplaced"/>
</dbReference>
<keyword evidence="3" id="KW-0808">Transferase</keyword>
<dbReference type="RefSeq" id="XP_022242290.1">
    <property type="nucleotide sequence ID" value="XM_022386582.1"/>
</dbReference>
<dbReference type="PANTHER" id="PTHR12753">
    <property type="entry name" value="AD-003 - RELATED"/>
    <property type="match status" value="1"/>
</dbReference>
<accession>A0ABM1SF83</accession>
<evidence type="ECO:0000256" key="10">
    <source>
        <dbReference type="ARBA" id="ARBA00048167"/>
    </source>
</evidence>
<evidence type="ECO:0000256" key="4">
    <source>
        <dbReference type="ARBA" id="ARBA00022691"/>
    </source>
</evidence>
<evidence type="ECO:0000256" key="2">
    <source>
        <dbReference type="ARBA" id="ARBA00022603"/>
    </source>
</evidence>
<evidence type="ECO:0000256" key="6">
    <source>
        <dbReference type="ARBA" id="ARBA00039449"/>
    </source>
</evidence>
<evidence type="ECO:0000256" key="1">
    <source>
        <dbReference type="ARBA" id="ARBA00009059"/>
    </source>
</evidence>
<dbReference type="InterPro" id="IPR029063">
    <property type="entry name" value="SAM-dependent_MTases_sf"/>
</dbReference>
<evidence type="ECO:0000313" key="11">
    <source>
        <dbReference type="Proteomes" id="UP000694941"/>
    </source>
</evidence>
<evidence type="ECO:0000256" key="5">
    <source>
        <dbReference type="ARBA" id="ARBA00039112"/>
    </source>
</evidence>
<dbReference type="GeneID" id="106459990"/>